<organism evidence="2">
    <name type="scientific">hydrothermal vent metagenome</name>
    <dbReference type="NCBI Taxonomy" id="652676"/>
    <lineage>
        <taxon>unclassified sequences</taxon>
        <taxon>metagenomes</taxon>
        <taxon>ecological metagenomes</taxon>
    </lineage>
</organism>
<dbReference type="InterPro" id="IPR012334">
    <property type="entry name" value="Pectin_lyas_fold"/>
</dbReference>
<evidence type="ECO:0000313" key="2">
    <source>
        <dbReference type="EMBL" id="VAW96225.1"/>
    </source>
</evidence>
<protein>
    <recommendedName>
        <fullName evidence="1">Filamentous haemagglutinin FhaB/tRNA nuclease CdiA-like TPS domain-containing protein</fullName>
    </recommendedName>
</protein>
<dbReference type="AlphaFoldDB" id="A0A3B0ZRP4"/>
<gene>
    <name evidence="2" type="ORF">MNBD_GAMMA22-1260</name>
</gene>
<reference evidence="2" key="1">
    <citation type="submission" date="2018-06" db="EMBL/GenBank/DDBJ databases">
        <authorList>
            <person name="Zhirakovskaya E."/>
        </authorList>
    </citation>
    <scope>NUCLEOTIDE SEQUENCE</scope>
</reference>
<feature type="non-terminal residue" evidence="2">
    <location>
        <position position="756"/>
    </location>
</feature>
<dbReference type="SMART" id="SM00912">
    <property type="entry name" value="Haemagg_act"/>
    <property type="match status" value="1"/>
</dbReference>
<proteinExistence type="predicted"/>
<feature type="domain" description="Filamentous haemagglutinin FhaB/tRNA nuclease CdiA-like TPS" evidence="1">
    <location>
        <begin position="52"/>
        <end position="173"/>
    </location>
</feature>
<dbReference type="NCBIfam" id="TIGR01901">
    <property type="entry name" value="adhes_NPXG"/>
    <property type="match status" value="1"/>
</dbReference>
<sequence length="756" mass="78788">MLLKLKKRFANVNHSLIYGIPTLSVLLILLTPVSAAPPTPDGATNTTVIAAENGVPIVNIAPQNADGVSRNSFSDFNVDVQGIILNNADNIGVSQLGGAMLGNSNFAAGDGASIILNEVTSNQISNLNGYIETFGKQAEFILANPNGITCNGCGFINTSRATLISGSEQNPTGAVGVFKLGNGSVSISGAGLNGSNLNYLDIITRAADIQAEISAQNGIAIKTGNDGFNYASKKVSSNTTASTGFAIDASLLGSMYAGQIELITTQAGVGVRSLGLVNAQQGIVIDSAANIETAALNAGSGITINAINDITQNGEYRAKDYIKLDASALTLNADINSDQVLRLTALDGNLISNANLKAGSGNSQLISLNGDMTLSGSVFSAGSISLTAVNIINQNLLAARGNLTVNASGNLTNEQDKLIFSGAALTLNIDGTVNNRGDLYAASTLTAQNQSASQMTAFINNGGRVESLGDLSIKATQITNSHNFTADTTKITTLLNTPAVQGIATWTEQINPLMKRGLIQAAGNMVLDAGVNGNIVNNLSDIYASGNVNINANSISNTAVLLREAVMKITSQWVVVGKKCRFAGTGCYDVYGWADRPAQIIQNTTNSIPATIQSGGTLTLNTPTNGVINNSVVIQGAIRNASITGSVNNPLTNVTLPGEGGFFKPNPTPNKEQPYLIETDPALIDLSQYYGSDYFLKQSGIGATGDGQLFLGDAYYDQRLVAKQIRLLTGQRFLLNAKDDNEQYKQLADAAAAERE</sequence>
<dbReference type="InterPro" id="IPR011050">
    <property type="entry name" value="Pectin_lyase_fold/virulence"/>
</dbReference>
<dbReference type="Pfam" id="PF05860">
    <property type="entry name" value="TPS"/>
    <property type="match status" value="1"/>
</dbReference>
<dbReference type="Gene3D" id="2.160.20.10">
    <property type="entry name" value="Single-stranded right-handed beta-helix, Pectin lyase-like"/>
    <property type="match status" value="1"/>
</dbReference>
<evidence type="ECO:0000259" key="1">
    <source>
        <dbReference type="SMART" id="SM00912"/>
    </source>
</evidence>
<dbReference type="SUPFAM" id="SSF51126">
    <property type="entry name" value="Pectin lyase-like"/>
    <property type="match status" value="1"/>
</dbReference>
<name>A0A3B0ZRP4_9ZZZZ</name>
<accession>A0A3B0ZRP4</accession>
<dbReference type="EMBL" id="UOFS01000026">
    <property type="protein sequence ID" value="VAW96225.1"/>
    <property type="molecule type" value="Genomic_DNA"/>
</dbReference>
<dbReference type="InterPro" id="IPR008638">
    <property type="entry name" value="FhaB/CdiA-like_TPS"/>
</dbReference>